<evidence type="ECO:0000256" key="3">
    <source>
        <dbReference type="ARBA" id="ARBA00022729"/>
    </source>
</evidence>
<dbReference type="GO" id="GO:0009986">
    <property type="term" value="C:cell surface"/>
    <property type="evidence" value="ECO:0007669"/>
    <property type="project" value="TreeGrafter"/>
</dbReference>
<keyword evidence="4" id="KW-0130">Cell adhesion</keyword>
<evidence type="ECO:0000256" key="5">
    <source>
        <dbReference type="ARBA" id="ARBA00023136"/>
    </source>
</evidence>
<dbReference type="GO" id="GO:0016020">
    <property type="term" value="C:membrane"/>
    <property type="evidence" value="ECO:0007669"/>
    <property type="project" value="UniProtKB-SubCell"/>
</dbReference>
<keyword evidence="5" id="KW-0472">Membrane</keyword>
<protein>
    <recommendedName>
        <fullName evidence="9">Stereocilin</fullName>
    </recommendedName>
</protein>
<dbReference type="EMBL" id="QRBI01000098">
    <property type="protein sequence ID" value="RMC17541.1"/>
    <property type="molecule type" value="Genomic_DNA"/>
</dbReference>
<dbReference type="OrthoDB" id="9329195at2759"/>
<evidence type="ECO:0000256" key="4">
    <source>
        <dbReference type="ARBA" id="ARBA00022889"/>
    </source>
</evidence>
<dbReference type="InterPro" id="IPR010335">
    <property type="entry name" value="Mesothelin"/>
</dbReference>
<dbReference type="Proteomes" id="UP000269221">
    <property type="component" value="Unassembled WGS sequence"/>
</dbReference>
<name>A0A3M0KXW5_HIRRU</name>
<dbReference type="PANTHER" id="PTHR23412">
    <property type="entry name" value="STEREOCILIN RELATED"/>
    <property type="match status" value="1"/>
</dbReference>
<dbReference type="AlphaFoldDB" id="A0A3M0KXW5"/>
<comment type="caution">
    <text evidence="7">The sequence shown here is derived from an EMBL/GenBank/DDBJ whole genome shotgun (WGS) entry which is preliminary data.</text>
</comment>
<organism evidence="7 8">
    <name type="scientific">Hirundo rustica rustica</name>
    <dbReference type="NCBI Taxonomy" id="333673"/>
    <lineage>
        <taxon>Eukaryota</taxon>
        <taxon>Metazoa</taxon>
        <taxon>Chordata</taxon>
        <taxon>Craniata</taxon>
        <taxon>Vertebrata</taxon>
        <taxon>Euteleostomi</taxon>
        <taxon>Archelosauria</taxon>
        <taxon>Archosauria</taxon>
        <taxon>Dinosauria</taxon>
        <taxon>Saurischia</taxon>
        <taxon>Theropoda</taxon>
        <taxon>Coelurosauria</taxon>
        <taxon>Aves</taxon>
        <taxon>Neognathae</taxon>
        <taxon>Neoaves</taxon>
        <taxon>Telluraves</taxon>
        <taxon>Australaves</taxon>
        <taxon>Passeriformes</taxon>
        <taxon>Sylvioidea</taxon>
        <taxon>Hirundinidae</taxon>
        <taxon>Hirundo</taxon>
    </lineage>
</organism>
<sequence>MLCPCSPSASQEQFLEVARGQRSPCSLTFGQLACAQESWLQDLQDDFLTSLYSCLASKPTTAVDPEYSILFFSKYDARKLLASLTAFSQRFSQVPLSLEWSLILMNGLWERLLRVPGIGTPPVLLQWLREGLEPFLVEPRVFGCLRAKDVSCEEFRQLVAALDGIYSQLPVEEQRNLYAGIKHFLTQDESSQKCYSEAIPSLNSTAWFRNYLGSFLEHATVEDLQLFGDEPTVASSLLRDWEDFSPAVLGALGQAALGLSVSSIQEKIPEEQLEAALPALGSVRGWSAEQSRALVSKLLRSGYQILDGQSLAELGTLVGGLNSSTLWSLSPEVVLEAIQLPGFAQSLDSLPSALKRTLVEKVSSRVDRPAELVKLIPNALASYIPKSLLVFGEEEPDVQDLNDKPWTRDQAAMFFADVVKAEPDFSRLSQSVLQGFTCAAAGAVGAERFQELAKAMRKRKVRLGQDQLSCLLKMVTLHGIPKDLDSYPKELLLFLSPSDYAATGSCRQFFANVGRANVDVLPREAPQRQQLLREALECLKIPGTQVSEESAEVLGRLLCDLGGDHIRSSGGRLLEALSHCGSFLPEQEEAIRDVLSAGNTTFG</sequence>
<dbReference type="Pfam" id="PF06060">
    <property type="entry name" value="Mesothelin"/>
    <property type="match status" value="1"/>
</dbReference>
<dbReference type="GO" id="GO:0007160">
    <property type="term" value="P:cell-matrix adhesion"/>
    <property type="evidence" value="ECO:0007669"/>
    <property type="project" value="TreeGrafter"/>
</dbReference>
<proteinExistence type="inferred from homology"/>
<comment type="similarity">
    <text evidence="2">Belongs to the mesothelin family.</text>
</comment>
<comment type="subcellular location">
    <subcellularLocation>
        <location evidence="1">Membrane</location>
    </subcellularLocation>
</comment>
<keyword evidence="3" id="KW-0732">Signal</keyword>
<evidence type="ECO:0000256" key="2">
    <source>
        <dbReference type="ARBA" id="ARBA00011016"/>
    </source>
</evidence>
<evidence type="ECO:0000313" key="8">
    <source>
        <dbReference type="Proteomes" id="UP000269221"/>
    </source>
</evidence>
<keyword evidence="6" id="KW-0325">Glycoprotein</keyword>
<evidence type="ECO:0000313" key="7">
    <source>
        <dbReference type="EMBL" id="RMC17541.1"/>
    </source>
</evidence>
<evidence type="ECO:0000256" key="6">
    <source>
        <dbReference type="ARBA" id="ARBA00023180"/>
    </source>
</evidence>
<keyword evidence="8" id="KW-1185">Reference proteome</keyword>
<accession>A0A3M0KXW5</accession>
<reference evidence="7 8" key="1">
    <citation type="submission" date="2018-07" db="EMBL/GenBank/DDBJ databases">
        <title>A high quality draft genome assembly of the barn swallow (H. rustica rustica).</title>
        <authorList>
            <person name="Formenti G."/>
            <person name="Chiara M."/>
            <person name="Poveda L."/>
            <person name="Francoijs K.-J."/>
            <person name="Bonisoli-Alquati A."/>
            <person name="Canova L."/>
            <person name="Gianfranceschi L."/>
            <person name="Horner D.S."/>
            <person name="Saino N."/>
        </authorList>
    </citation>
    <scope>NUCLEOTIDE SEQUENCE [LARGE SCALE GENOMIC DNA]</scope>
    <source>
        <strain evidence="7">Chelidonia</strain>
        <tissue evidence="7">Blood</tissue>
    </source>
</reference>
<evidence type="ECO:0008006" key="9">
    <source>
        <dbReference type="Google" id="ProtNLM"/>
    </source>
</evidence>
<dbReference type="InterPro" id="IPR026664">
    <property type="entry name" value="Stereocilin-rel"/>
</dbReference>
<evidence type="ECO:0000256" key="1">
    <source>
        <dbReference type="ARBA" id="ARBA00004370"/>
    </source>
</evidence>
<dbReference type="PANTHER" id="PTHR23412:SF6">
    <property type="entry name" value="MESOTHELIN"/>
    <property type="match status" value="1"/>
</dbReference>
<dbReference type="STRING" id="333673.A0A3M0KXW5"/>
<gene>
    <name evidence="7" type="ORF">DUI87_05204</name>
</gene>